<keyword evidence="5" id="KW-0067">ATP-binding</keyword>
<evidence type="ECO:0000256" key="1">
    <source>
        <dbReference type="ARBA" id="ARBA00010688"/>
    </source>
</evidence>
<keyword evidence="3" id="KW-0547">Nucleotide-binding</keyword>
<comment type="similarity">
    <text evidence="1">Belongs to the carbohydrate kinase PfkB family.</text>
</comment>
<dbReference type="InterPro" id="IPR029056">
    <property type="entry name" value="Ribokinase-like"/>
</dbReference>
<name>A0AB39BP95_9BACI</name>
<dbReference type="PANTHER" id="PTHR43085:SF1">
    <property type="entry name" value="PSEUDOURIDINE KINASE-RELATED"/>
    <property type="match status" value="1"/>
</dbReference>
<dbReference type="RefSeq" id="WP_368503113.1">
    <property type="nucleotide sequence ID" value="NZ_CP162551.1"/>
</dbReference>
<accession>A0AB39BP95</accession>
<evidence type="ECO:0000313" key="7">
    <source>
        <dbReference type="EMBL" id="XDI35568.1"/>
    </source>
</evidence>
<evidence type="ECO:0000259" key="6">
    <source>
        <dbReference type="Pfam" id="PF00294"/>
    </source>
</evidence>
<evidence type="ECO:0000256" key="2">
    <source>
        <dbReference type="ARBA" id="ARBA00022679"/>
    </source>
</evidence>
<dbReference type="Pfam" id="PF00294">
    <property type="entry name" value="PfkB"/>
    <property type="match status" value="1"/>
</dbReference>
<dbReference type="PANTHER" id="PTHR43085">
    <property type="entry name" value="HEXOKINASE FAMILY MEMBER"/>
    <property type="match status" value="1"/>
</dbReference>
<evidence type="ECO:0000256" key="3">
    <source>
        <dbReference type="ARBA" id="ARBA00022741"/>
    </source>
</evidence>
<keyword evidence="4 7" id="KW-0418">Kinase</keyword>
<evidence type="ECO:0000256" key="5">
    <source>
        <dbReference type="ARBA" id="ARBA00022840"/>
    </source>
</evidence>
<sequence>MKKDIITIGDAMITFNPSTNGPMRFVQSFERKVGGAELNFALGCARLGLDTGWISRLGQDEFGRYILNFVRGENIDTSEVELIEGCPTSLNFKEIREDGSGTTHYYRYNSPTQALTAETLNEEYISQAKVLHVTGVFAAIDKKNPGVLLEAVKLAKKHGVLVSFDPNLRLKLWTIEEAKAAFELILPYVDIVLSGEEEAELLFGKKTIEEYITIFKEYGIQDIILKRGAEGSVGYRNGEIHHAAPVKPKVIVDTVGAGDGFNAGYIYSYLNEHSLEESLQFANVIGSMVVSVTGDNEGLPYLDDVLVRLGKKHEVER</sequence>
<dbReference type="SUPFAM" id="SSF53613">
    <property type="entry name" value="Ribokinase-like"/>
    <property type="match status" value="1"/>
</dbReference>
<dbReference type="Gene3D" id="3.40.1190.20">
    <property type="match status" value="1"/>
</dbReference>
<dbReference type="GO" id="GO:0016301">
    <property type="term" value="F:kinase activity"/>
    <property type="evidence" value="ECO:0007669"/>
    <property type="project" value="UniProtKB-KW"/>
</dbReference>
<dbReference type="GO" id="GO:0005524">
    <property type="term" value="F:ATP binding"/>
    <property type="evidence" value="ECO:0007669"/>
    <property type="project" value="UniProtKB-KW"/>
</dbReference>
<dbReference type="PROSITE" id="PS00584">
    <property type="entry name" value="PFKB_KINASES_2"/>
    <property type="match status" value="1"/>
</dbReference>
<gene>
    <name evidence="7" type="ORF">AB3N04_12670</name>
</gene>
<dbReference type="InterPro" id="IPR011611">
    <property type="entry name" value="PfkB_dom"/>
</dbReference>
<evidence type="ECO:0000256" key="4">
    <source>
        <dbReference type="ARBA" id="ARBA00022777"/>
    </source>
</evidence>
<reference evidence="7" key="1">
    <citation type="submission" date="2024-07" db="EMBL/GenBank/DDBJ databases">
        <title>Identification and characteristics of an arsenic-resistant bacterial isolate, which belongs to a novel species.</title>
        <authorList>
            <person name="Juszczyk A."/>
            <person name="Kowalczyk A."/>
            <person name="Was K."/>
            <person name="Kosowicz W."/>
            <person name="Budzyn A."/>
            <person name="Latowski D."/>
        </authorList>
    </citation>
    <scope>NUCLEOTIDE SEQUENCE</scope>
    <source>
        <strain evidence="7">As8PL</strain>
    </source>
</reference>
<feature type="domain" description="Carbohydrate kinase PfkB" evidence="6">
    <location>
        <begin position="3"/>
        <end position="300"/>
    </location>
</feature>
<dbReference type="CDD" id="cd01166">
    <property type="entry name" value="KdgK"/>
    <property type="match status" value="1"/>
</dbReference>
<dbReference type="EMBL" id="CP162551">
    <property type="protein sequence ID" value="XDI35568.1"/>
    <property type="molecule type" value="Genomic_DNA"/>
</dbReference>
<organism evidence="7">
    <name type="scientific">Alkalihalophilus sp. As8PL</name>
    <dbReference type="NCBI Taxonomy" id="3237103"/>
    <lineage>
        <taxon>Bacteria</taxon>
        <taxon>Bacillati</taxon>
        <taxon>Bacillota</taxon>
        <taxon>Bacilli</taxon>
        <taxon>Bacillales</taxon>
        <taxon>Bacillaceae</taxon>
        <taxon>Alkalihalophilus</taxon>
    </lineage>
</organism>
<dbReference type="InterPro" id="IPR002173">
    <property type="entry name" value="Carboh/pur_kinase_PfkB_CS"/>
</dbReference>
<dbReference type="InterPro" id="IPR050306">
    <property type="entry name" value="PfkB_Carbo_kinase"/>
</dbReference>
<protein>
    <submittedName>
        <fullName evidence="7">Sugar kinase</fullName>
    </submittedName>
</protein>
<dbReference type="AlphaFoldDB" id="A0AB39BP95"/>
<keyword evidence="2" id="KW-0808">Transferase</keyword>
<proteinExistence type="inferred from homology"/>